<dbReference type="Proteomes" id="UP001549921">
    <property type="component" value="Unassembled WGS sequence"/>
</dbReference>
<dbReference type="EMBL" id="JBEDNZ010000031">
    <property type="protein sequence ID" value="KAL0808330.1"/>
    <property type="molecule type" value="Genomic_DNA"/>
</dbReference>
<reference evidence="2 3" key="1">
    <citation type="submission" date="2024-06" db="EMBL/GenBank/DDBJ databases">
        <title>A chromosome-level genome assembly of beet webworm, Loxostege sticticalis.</title>
        <authorList>
            <person name="Zhang Y."/>
        </authorList>
    </citation>
    <scope>NUCLEOTIDE SEQUENCE [LARGE SCALE GENOMIC DNA]</scope>
    <source>
        <strain evidence="2">AQ028</strain>
        <tissue evidence="2">Male pupae</tissue>
    </source>
</reference>
<evidence type="ECO:0000256" key="1">
    <source>
        <dbReference type="SAM" id="Coils"/>
    </source>
</evidence>
<evidence type="ECO:0000313" key="3">
    <source>
        <dbReference type="Proteomes" id="UP001549921"/>
    </source>
</evidence>
<evidence type="ECO:0000313" key="2">
    <source>
        <dbReference type="EMBL" id="KAL0808330.1"/>
    </source>
</evidence>
<gene>
    <name evidence="2" type="ORF">ABMA28_012816</name>
</gene>
<proteinExistence type="predicted"/>
<protein>
    <submittedName>
        <fullName evidence="2">Uncharacterized protein</fullName>
    </submittedName>
</protein>
<feature type="coiled-coil region" evidence="1">
    <location>
        <begin position="21"/>
        <end position="68"/>
    </location>
</feature>
<accession>A0ABD0S2N9</accession>
<sequence length="168" mass="19214">MAVEIKDQWYLKAVEQLDTFCKRLDDKIDKEQQQLKACKKQTELETKLAHEMKLHNELTERLAELSRRGSELDRVCASFESCLTIADSDKTRLDNAKEAYQLAKELTGIRLDFSAPPNIAKGYIKSEYHKQLHPFEIDMSSADSNALWNLLNAVVGSDKGNDENRPIN</sequence>
<keyword evidence="1" id="KW-0175">Coiled coil</keyword>
<comment type="caution">
    <text evidence="2">The sequence shown here is derived from an EMBL/GenBank/DDBJ whole genome shotgun (WGS) entry which is preliminary data.</text>
</comment>
<name>A0ABD0S2N9_LOXSC</name>
<dbReference type="AlphaFoldDB" id="A0ABD0S2N9"/>
<organism evidence="2 3">
    <name type="scientific">Loxostege sticticalis</name>
    <name type="common">Beet webworm moth</name>
    <dbReference type="NCBI Taxonomy" id="481309"/>
    <lineage>
        <taxon>Eukaryota</taxon>
        <taxon>Metazoa</taxon>
        <taxon>Ecdysozoa</taxon>
        <taxon>Arthropoda</taxon>
        <taxon>Hexapoda</taxon>
        <taxon>Insecta</taxon>
        <taxon>Pterygota</taxon>
        <taxon>Neoptera</taxon>
        <taxon>Endopterygota</taxon>
        <taxon>Lepidoptera</taxon>
        <taxon>Glossata</taxon>
        <taxon>Ditrysia</taxon>
        <taxon>Pyraloidea</taxon>
        <taxon>Crambidae</taxon>
        <taxon>Pyraustinae</taxon>
        <taxon>Loxostege</taxon>
    </lineage>
</organism>
<dbReference type="Gene3D" id="3.30.160.570">
    <property type="entry name" value="Ncd80 complex, Spc24 subunit"/>
    <property type="match status" value="1"/>
</dbReference>